<dbReference type="EMBL" id="CP002659">
    <property type="protein sequence ID" value="AEC02661.1"/>
    <property type="molecule type" value="Genomic_DNA"/>
</dbReference>
<evidence type="ECO:0000313" key="3">
    <source>
        <dbReference type="Proteomes" id="UP000007939"/>
    </source>
</evidence>
<dbReference type="PROSITE" id="PS51704">
    <property type="entry name" value="GP_PDE"/>
    <property type="match status" value="1"/>
</dbReference>
<reference evidence="3" key="1">
    <citation type="submission" date="2011-04" db="EMBL/GenBank/DDBJ databases">
        <title>The complete genome of Spirochaeta coccoides DSM 17374.</title>
        <authorList>
            <person name="Lucas S."/>
            <person name="Copeland A."/>
            <person name="Lapidus A."/>
            <person name="Bruce D."/>
            <person name="Goodwin L."/>
            <person name="Pitluck S."/>
            <person name="Peters L."/>
            <person name="Kyrpides N."/>
            <person name="Mavromatis K."/>
            <person name="Pagani I."/>
            <person name="Ivanova N."/>
            <person name="Ovchinnikova G."/>
            <person name="Lu M."/>
            <person name="Detter J.C."/>
            <person name="Tapia R."/>
            <person name="Han C."/>
            <person name="Land M."/>
            <person name="Hauser L."/>
            <person name="Markowitz V."/>
            <person name="Cheng J.-F."/>
            <person name="Hugenholtz P."/>
            <person name="Woyke T."/>
            <person name="Wu D."/>
            <person name="Spring S."/>
            <person name="Schroeder M."/>
            <person name="Brambilla E."/>
            <person name="Klenk H.-P."/>
            <person name="Eisen J.A."/>
        </authorList>
    </citation>
    <scope>NUCLEOTIDE SEQUENCE [LARGE SCALE GENOMIC DNA]</scope>
    <source>
        <strain evidence="3">ATCC BAA-1237 / DSM 17374 / SPN1</strain>
    </source>
</reference>
<evidence type="ECO:0000313" key="2">
    <source>
        <dbReference type="EMBL" id="AEC02661.1"/>
    </source>
</evidence>
<dbReference type="SUPFAM" id="SSF51695">
    <property type="entry name" value="PLC-like phosphodiesterases"/>
    <property type="match status" value="1"/>
</dbReference>
<dbReference type="RefSeq" id="WP_013740056.1">
    <property type="nucleotide sequence ID" value="NC_015436.1"/>
</dbReference>
<dbReference type="AlphaFoldDB" id="F4GI63"/>
<dbReference type="OrthoDB" id="384721at2"/>
<feature type="domain" description="GP-PDE" evidence="1">
    <location>
        <begin position="11"/>
        <end position="250"/>
    </location>
</feature>
<proteinExistence type="predicted"/>
<protein>
    <submittedName>
        <fullName evidence="2">Glycerophosphoryl diester phosphodiesterase</fullName>
    </submittedName>
</protein>
<name>F4GI63_PARC1</name>
<dbReference type="Gene3D" id="3.20.20.190">
    <property type="entry name" value="Phosphatidylinositol (PI) phosphodiesterase"/>
    <property type="match status" value="1"/>
</dbReference>
<keyword evidence="3" id="KW-1185">Reference proteome</keyword>
<dbReference type="HOGENOM" id="CLU_030006_3_5_12"/>
<dbReference type="PANTHER" id="PTHR46211">
    <property type="entry name" value="GLYCEROPHOSPHORYL DIESTER PHOSPHODIESTERASE"/>
    <property type="match status" value="1"/>
</dbReference>
<dbReference type="eggNOG" id="COG0584">
    <property type="taxonomic scope" value="Bacteria"/>
</dbReference>
<dbReference type="InterPro" id="IPR017946">
    <property type="entry name" value="PLC-like_Pdiesterase_TIM-brl"/>
</dbReference>
<dbReference type="PANTHER" id="PTHR46211:SF14">
    <property type="entry name" value="GLYCEROPHOSPHODIESTER PHOSPHODIESTERASE"/>
    <property type="match status" value="1"/>
</dbReference>
<dbReference type="GO" id="GO:0008081">
    <property type="term" value="F:phosphoric diester hydrolase activity"/>
    <property type="evidence" value="ECO:0007669"/>
    <property type="project" value="InterPro"/>
</dbReference>
<accession>F4GI63</accession>
<sequence>MTDFFNGLERPLIFGHRGLSDLAPENTLPAFQMCVDKGVPAVELDVHLCATGELVVIHDSNLKRVSGEDMIVEETSFQRLRQVDVGSHKGAQFAGTRIPLLSELFELCGDKLIYDIEIKRNGILGSRLEQAVWDTIVQFCLQGKCMVSSFNPFSVRKFRSLSKDKIPTSVIYSRDSDVPRAFRRGAGRHIARCSYLKPSYKVVDEKMIEKFQEKKGYPVVVWTVNTREDYQRMANLGVKGVIGNSPHLFL</sequence>
<organism evidence="2 3">
    <name type="scientific">Parasphaerochaeta coccoides (strain ATCC BAA-1237 / DSM 17374 / SPN1)</name>
    <name type="common">Sphaerochaeta coccoides</name>
    <dbReference type="NCBI Taxonomy" id="760011"/>
    <lineage>
        <taxon>Bacteria</taxon>
        <taxon>Pseudomonadati</taxon>
        <taxon>Spirochaetota</taxon>
        <taxon>Spirochaetia</taxon>
        <taxon>Spirochaetales</taxon>
        <taxon>Sphaerochaetaceae</taxon>
        <taxon>Parasphaerochaeta</taxon>
    </lineage>
</organism>
<reference evidence="2 3" key="2">
    <citation type="journal article" date="2012" name="Stand. Genomic Sci.">
        <title>Complete genome sequence of the termite hindgut bacterium Spirochaeta coccoides type strain (SPN1(T)), reclassification in the genus Sphaerochaeta as Sphaerochaeta coccoides comb. nov. and emendations of the family Spirochaetaceae and the genus Sphaerochaeta.</title>
        <authorList>
            <person name="Abt B."/>
            <person name="Han C."/>
            <person name="Scheuner C."/>
            <person name="Lu M."/>
            <person name="Lapidus A."/>
            <person name="Nolan M."/>
            <person name="Lucas S."/>
            <person name="Hammon N."/>
            <person name="Deshpande S."/>
            <person name="Cheng J.F."/>
            <person name="Tapia R."/>
            <person name="Goodwin L.A."/>
            <person name="Pitluck S."/>
            <person name="Liolios K."/>
            <person name="Pagani I."/>
            <person name="Ivanova N."/>
            <person name="Mavromatis K."/>
            <person name="Mikhailova N."/>
            <person name="Huntemann M."/>
            <person name="Pati A."/>
            <person name="Chen A."/>
            <person name="Palaniappan K."/>
            <person name="Land M."/>
            <person name="Hauser L."/>
            <person name="Brambilla E.M."/>
            <person name="Rohde M."/>
            <person name="Spring S."/>
            <person name="Gronow S."/>
            <person name="Goker M."/>
            <person name="Woyke T."/>
            <person name="Bristow J."/>
            <person name="Eisen J.A."/>
            <person name="Markowitz V."/>
            <person name="Hugenholtz P."/>
            <person name="Kyrpides N.C."/>
            <person name="Klenk H.P."/>
            <person name="Detter J.C."/>
        </authorList>
    </citation>
    <scope>NUCLEOTIDE SEQUENCE [LARGE SCALE GENOMIC DNA]</scope>
    <source>
        <strain evidence="3">ATCC BAA-1237 / DSM 17374 / SPN1</strain>
    </source>
</reference>
<dbReference type="KEGG" id="scc:Spico_1458"/>
<dbReference type="Proteomes" id="UP000007939">
    <property type="component" value="Chromosome"/>
</dbReference>
<evidence type="ECO:0000259" key="1">
    <source>
        <dbReference type="PROSITE" id="PS51704"/>
    </source>
</evidence>
<dbReference type="Pfam" id="PF03009">
    <property type="entry name" value="GDPD"/>
    <property type="match status" value="1"/>
</dbReference>
<dbReference type="InterPro" id="IPR030395">
    <property type="entry name" value="GP_PDE_dom"/>
</dbReference>
<dbReference type="GO" id="GO:0006629">
    <property type="term" value="P:lipid metabolic process"/>
    <property type="evidence" value="ECO:0007669"/>
    <property type="project" value="InterPro"/>
</dbReference>
<gene>
    <name evidence="2" type="ordered locus">Spico_1458</name>
</gene>
<dbReference type="STRING" id="760011.Spico_1458"/>